<dbReference type="EMBL" id="CP035758">
    <property type="protein sequence ID" value="QBD78840.1"/>
    <property type="molecule type" value="Genomic_DNA"/>
</dbReference>
<dbReference type="SUPFAM" id="SSF46785">
    <property type="entry name" value="Winged helix' DNA-binding domain"/>
    <property type="match status" value="1"/>
</dbReference>
<accession>A0A4P6JU52</accession>
<dbReference type="KEGG" id="kbs:EPA93_23780"/>
<dbReference type="AlphaFoldDB" id="A0A4P6JU52"/>
<sequence>MSPQIDPNEPFPGQEPAEAGRQASSSETRRSNPIYELFVLGELMSSPTYGYKLNEILNRIIGPHQQLSWGTLYPLFRRLEREGLITASVEKRATDFPTHERGQPRRIYAITPAGRERFFTLMQQPQSHSYHPDLFAVQLTKFEYLTPEQRLLILQGYHKSQQALQLFYQRMRAHMQRRKEIREAELPFILQLIDYRLHMLSAELAWFERAITQAREKQVEAQDKTQE</sequence>
<dbReference type="PANTHER" id="PTHR33169">
    <property type="entry name" value="PADR-FAMILY TRANSCRIPTIONAL REGULATOR"/>
    <property type="match status" value="1"/>
</dbReference>
<gene>
    <name evidence="3" type="ORF">EPA93_23780</name>
</gene>
<dbReference type="Pfam" id="PF03551">
    <property type="entry name" value="PadR"/>
    <property type="match status" value="1"/>
</dbReference>
<evidence type="ECO:0000313" key="3">
    <source>
        <dbReference type="EMBL" id="QBD78840.1"/>
    </source>
</evidence>
<feature type="domain" description="Transcription regulator PadR N-terminal" evidence="2">
    <location>
        <begin position="39"/>
        <end position="117"/>
    </location>
</feature>
<dbReference type="PANTHER" id="PTHR33169:SF26">
    <property type="entry name" value="CONSERVED PROTEIN"/>
    <property type="match status" value="1"/>
</dbReference>
<dbReference type="RefSeq" id="WP_129889893.1">
    <property type="nucleotide sequence ID" value="NZ_CP035758.1"/>
</dbReference>
<keyword evidence="4" id="KW-1185">Reference proteome</keyword>
<evidence type="ECO:0000259" key="2">
    <source>
        <dbReference type="Pfam" id="PF03551"/>
    </source>
</evidence>
<dbReference type="InterPro" id="IPR052509">
    <property type="entry name" value="Metal_resp_DNA-bind_regulator"/>
</dbReference>
<evidence type="ECO:0000313" key="4">
    <source>
        <dbReference type="Proteomes" id="UP000290365"/>
    </source>
</evidence>
<feature type="region of interest" description="Disordered" evidence="1">
    <location>
        <begin position="1"/>
        <end position="28"/>
    </location>
</feature>
<proteinExistence type="predicted"/>
<reference evidence="3 4" key="1">
    <citation type="submission" date="2019-01" db="EMBL/GenBank/DDBJ databases">
        <title>Ktedonosporobacter rubrisoli SCAWS-G2.</title>
        <authorList>
            <person name="Huang Y."/>
            <person name="Yan B."/>
        </authorList>
    </citation>
    <scope>NUCLEOTIDE SEQUENCE [LARGE SCALE GENOMIC DNA]</scope>
    <source>
        <strain evidence="3 4">SCAWS-G2</strain>
    </source>
</reference>
<organism evidence="3 4">
    <name type="scientific">Ktedonosporobacter rubrisoli</name>
    <dbReference type="NCBI Taxonomy" id="2509675"/>
    <lineage>
        <taxon>Bacteria</taxon>
        <taxon>Bacillati</taxon>
        <taxon>Chloroflexota</taxon>
        <taxon>Ktedonobacteria</taxon>
        <taxon>Ktedonobacterales</taxon>
        <taxon>Ktedonosporobacteraceae</taxon>
        <taxon>Ktedonosporobacter</taxon>
    </lineage>
</organism>
<evidence type="ECO:0000256" key="1">
    <source>
        <dbReference type="SAM" id="MobiDB-lite"/>
    </source>
</evidence>
<dbReference type="InterPro" id="IPR005149">
    <property type="entry name" value="Tscrpt_reg_PadR_N"/>
</dbReference>
<dbReference type="Proteomes" id="UP000290365">
    <property type="component" value="Chromosome"/>
</dbReference>
<dbReference type="OrthoDB" id="2374094at2"/>
<dbReference type="Gene3D" id="1.10.10.10">
    <property type="entry name" value="Winged helix-like DNA-binding domain superfamily/Winged helix DNA-binding domain"/>
    <property type="match status" value="1"/>
</dbReference>
<name>A0A4P6JU52_KTERU</name>
<dbReference type="InterPro" id="IPR036388">
    <property type="entry name" value="WH-like_DNA-bd_sf"/>
</dbReference>
<dbReference type="InterPro" id="IPR036390">
    <property type="entry name" value="WH_DNA-bd_sf"/>
</dbReference>
<protein>
    <submittedName>
        <fullName evidence="3">PadR family transcriptional regulator</fullName>
    </submittedName>
</protein>